<dbReference type="EMBL" id="JH000829">
    <property type="protein sequence ID" value="EGW01914.1"/>
    <property type="molecule type" value="Genomic_DNA"/>
</dbReference>
<dbReference type="AlphaFoldDB" id="G3HWE2"/>
<name>G3HWE2_CRIGR</name>
<proteinExistence type="predicted"/>
<protein>
    <submittedName>
        <fullName evidence="1">Uncharacterized protein</fullName>
    </submittedName>
</protein>
<gene>
    <name evidence="1" type="ORF">I79_015299</name>
</gene>
<evidence type="ECO:0000313" key="2">
    <source>
        <dbReference type="Proteomes" id="UP000001075"/>
    </source>
</evidence>
<sequence length="53" mass="5893">MIWGLPSKIGYLLKTHKWGSPSASAKLGKKCKCKLLKGSYEKNGIRLFWGLGI</sequence>
<evidence type="ECO:0000313" key="1">
    <source>
        <dbReference type="EMBL" id="EGW01914.1"/>
    </source>
</evidence>
<dbReference type="Proteomes" id="UP000001075">
    <property type="component" value="Unassembled WGS sequence"/>
</dbReference>
<dbReference type="InParanoid" id="G3HWE2"/>
<accession>G3HWE2</accession>
<organism evidence="1 2">
    <name type="scientific">Cricetulus griseus</name>
    <name type="common">Chinese hamster</name>
    <name type="synonym">Cricetulus barabensis griseus</name>
    <dbReference type="NCBI Taxonomy" id="10029"/>
    <lineage>
        <taxon>Eukaryota</taxon>
        <taxon>Metazoa</taxon>
        <taxon>Chordata</taxon>
        <taxon>Craniata</taxon>
        <taxon>Vertebrata</taxon>
        <taxon>Euteleostomi</taxon>
        <taxon>Mammalia</taxon>
        <taxon>Eutheria</taxon>
        <taxon>Euarchontoglires</taxon>
        <taxon>Glires</taxon>
        <taxon>Rodentia</taxon>
        <taxon>Myomorpha</taxon>
        <taxon>Muroidea</taxon>
        <taxon>Cricetidae</taxon>
        <taxon>Cricetinae</taxon>
        <taxon>Cricetulus</taxon>
    </lineage>
</organism>
<reference evidence="2" key="1">
    <citation type="journal article" date="2011" name="Nat. Biotechnol.">
        <title>The genomic sequence of the Chinese hamster ovary (CHO)-K1 cell line.</title>
        <authorList>
            <person name="Xu X."/>
            <person name="Nagarajan H."/>
            <person name="Lewis N.E."/>
            <person name="Pan S."/>
            <person name="Cai Z."/>
            <person name="Liu X."/>
            <person name="Chen W."/>
            <person name="Xie M."/>
            <person name="Wang W."/>
            <person name="Hammond S."/>
            <person name="Andersen M.R."/>
            <person name="Neff N."/>
            <person name="Passarelli B."/>
            <person name="Koh W."/>
            <person name="Fan H.C."/>
            <person name="Wang J."/>
            <person name="Gui Y."/>
            <person name="Lee K.H."/>
            <person name="Betenbaugh M.J."/>
            <person name="Quake S.R."/>
            <person name="Famili I."/>
            <person name="Palsson B.O."/>
            <person name="Wang J."/>
        </authorList>
    </citation>
    <scope>NUCLEOTIDE SEQUENCE [LARGE SCALE GENOMIC DNA]</scope>
    <source>
        <strain evidence="2">CHO K1 cell line</strain>
    </source>
</reference>